<evidence type="ECO:0000256" key="2">
    <source>
        <dbReference type="SAM" id="Phobius"/>
    </source>
</evidence>
<keyword evidence="2" id="KW-0472">Membrane</keyword>
<gene>
    <name evidence="3" type="ORF">CJN711_LOCUS7097</name>
</gene>
<evidence type="ECO:0000313" key="4">
    <source>
        <dbReference type="Proteomes" id="UP000663855"/>
    </source>
</evidence>
<proteinExistence type="predicted"/>
<dbReference type="PANTHER" id="PTHR47326">
    <property type="entry name" value="TRANSPOSABLE ELEMENT TC3 TRANSPOSASE-LIKE PROTEIN"/>
    <property type="match status" value="1"/>
</dbReference>
<dbReference type="Proteomes" id="UP000663855">
    <property type="component" value="Unassembled WGS sequence"/>
</dbReference>
<reference evidence="3" key="1">
    <citation type="submission" date="2021-02" db="EMBL/GenBank/DDBJ databases">
        <authorList>
            <person name="Nowell W R."/>
        </authorList>
    </citation>
    <scope>NUCLEOTIDE SEQUENCE</scope>
</reference>
<evidence type="ECO:0008006" key="5">
    <source>
        <dbReference type="Google" id="ProtNLM"/>
    </source>
</evidence>
<dbReference type="Gene3D" id="3.30.420.10">
    <property type="entry name" value="Ribonuclease H-like superfamily/Ribonuclease H"/>
    <property type="match status" value="1"/>
</dbReference>
<protein>
    <recommendedName>
        <fullName evidence="5">Transposase</fullName>
    </recommendedName>
</protein>
<dbReference type="PANTHER" id="PTHR47326:SF1">
    <property type="entry name" value="HTH PSQ-TYPE DOMAIN-CONTAINING PROTEIN"/>
    <property type="match status" value="1"/>
</dbReference>
<keyword evidence="2" id="KW-0812">Transmembrane</keyword>
<feature type="region of interest" description="Disordered" evidence="1">
    <location>
        <begin position="302"/>
        <end position="329"/>
    </location>
</feature>
<dbReference type="InterPro" id="IPR036397">
    <property type="entry name" value="RNaseH_sf"/>
</dbReference>
<organism evidence="3 4">
    <name type="scientific">Rotaria magnacalcarata</name>
    <dbReference type="NCBI Taxonomy" id="392030"/>
    <lineage>
        <taxon>Eukaryota</taxon>
        <taxon>Metazoa</taxon>
        <taxon>Spiralia</taxon>
        <taxon>Gnathifera</taxon>
        <taxon>Rotifera</taxon>
        <taxon>Eurotatoria</taxon>
        <taxon>Bdelloidea</taxon>
        <taxon>Philodinida</taxon>
        <taxon>Philodinidae</taxon>
        <taxon>Rotaria</taxon>
    </lineage>
</organism>
<dbReference type="AlphaFoldDB" id="A0A814P4F3"/>
<evidence type="ECO:0000313" key="3">
    <source>
        <dbReference type="EMBL" id="CAF1099789.1"/>
    </source>
</evidence>
<sequence>MWAVSREEADRKGDFHEKTKYPGKVMVWLGACTEGLTTPVISENRIMDAEVYINEVFPIALECGDRMLGSDWTYQQDGARPHTHRLTQEWCAENFPDLISKERWPPDSPDLFPLNYSLWNELGQCMNWNRITTKATLVEEIKRSVAKVDKKTIFNFILDFTIRLLTMSMFPTGSNNNDAASQLAKSSIFNVKCCPSPQSNGWNAVLVVLLSSILIFFFLLTVLDYFISRRRYFDENSDNPTPIPLAETTGVTSVPIACTSQTATATLITESDKEVTITTYTEKTTTVNGNLDGMAVIVNGHTRSPTKNGHVSNGSAHPIEHRLLQHEHH</sequence>
<feature type="compositionally biased region" description="Polar residues" evidence="1">
    <location>
        <begin position="302"/>
        <end position="315"/>
    </location>
</feature>
<dbReference type="EMBL" id="CAJNOV010002325">
    <property type="protein sequence ID" value="CAF1099789.1"/>
    <property type="molecule type" value="Genomic_DNA"/>
</dbReference>
<feature type="transmembrane region" description="Helical" evidence="2">
    <location>
        <begin position="202"/>
        <end position="227"/>
    </location>
</feature>
<dbReference type="GO" id="GO:0003676">
    <property type="term" value="F:nucleic acid binding"/>
    <property type="evidence" value="ECO:0007669"/>
    <property type="project" value="InterPro"/>
</dbReference>
<name>A0A814P4F3_9BILA</name>
<feature type="compositionally biased region" description="Basic and acidic residues" evidence="1">
    <location>
        <begin position="318"/>
        <end position="329"/>
    </location>
</feature>
<keyword evidence="2" id="KW-1133">Transmembrane helix</keyword>
<accession>A0A814P4F3</accession>
<comment type="caution">
    <text evidence="3">The sequence shown here is derived from an EMBL/GenBank/DDBJ whole genome shotgun (WGS) entry which is preliminary data.</text>
</comment>
<evidence type="ECO:0000256" key="1">
    <source>
        <dbReference type="SAM" id="MobiDB-lite"/>
    </source>
</evidence>